<feature type="compositionally biased region" description="Polar residues" evidence="1">
    <location>
        <begin position="21"/>
        <end position="34"/>
    </location>
</feature>
<evidence type="ECO:0000256" key="1">
    <source>
        <dbReference type="SAM" id="MobiDB-lite"/>
    </source>
</evidence>
<evidence type="ECO:0000313" key="2">
    <source>
        <dbReference type="EMBL" id="KAJ8922204.1"/>
    </source>
</evidence>
<organism evidence="2 3">
    <name type="scientific">Exocentrus adspersus</name>
    <dbReference type="NCBI Taxonomy" id="1586481"/>
    <lineage>
        <taxon>Eukaryota</taxon>
        <taxon>Metazoa</taxon>
        <taxon>Ecdysozoa</taxon>
        <taxon>Arthropoda</taxon>
        <taxon>Hexapoda</taxon>
        <taxon>Insecta</taxon>
        <taxon>Pterygota</taxon>
        <taxon>Neoptera</taxon>
        <taxon>Endopterygota</taxon>
        <taxon>Coleoptera</taxon>
        <taxon>Polyphaga</taxon>
        <taxon>Cucujiformia</taxon>
        <taxon>Chrysomeloidea</taxon>
        <taxon>Cerambycidae</taxon>
        <taxon>Lamiinae</taxon>
        <taxon>Acanthocinini</taxon>
        <taxon>Exocentrus</taxon>
    </lineage>
</organism>
<gene>
    <name evidence="2" type="ORF">NQ315_004141</name>
</gene>
<feature type="region of interest" description="Disordered" evidence="1">
    <location>
        <begin position="130"/>
        <end position="165"/>
    </location>
</feature>
<dbReference type="Proteomes" id="UP001159042">
    <property type="component" value="Unassembled WGS sequence"/>
</dbReference>
<accession>A0AAV8W6W3</accession>
<feature type="compositionally biased region" description="Polar residues" evidence="1">
    <location>
        <begin position="150"/>
        <end position="159"/>
    </location>
</feature>
<feature type="region of interest" description="Disordered" evidence="1">
    <location>
        <begin position="218"/>
        <end position="297"/>
    </location>
</feature>
<sequence>MEPDCSNYEAQTTFGAVRPSSDLTPNFNSKQKIPSTSYGVPVTATPYRTINEPQLAHNQNNRPSSQYGAVNTDETNIETLEQIKQLNLLLQLSQSGKSNRNNPNLFQNQESSKNVVIPSQQYLPVKEPTNFRKGFDLSSNQGGSYDVGLSNRNGNQQPSDHYLPANQVSNSNFPQIPAQNRNTNTALPGSQNINPNLNGFNSPAQNIEIERLNVRRLPNLNSNEQNQNRAQSTLNSVRQNKDLGYTQNGEQIGEGYLPPALPAPTTRPTIYRPATSRPASVPSDGPAGNDQPTVFKDAAGPNVSVATAVAGTPGEQRFYVLQPDGSLQRVIFQKTRTDSDRENEYTANYIFQNVQPDPELGYK</sequence>
<feature type="compositionally biased region" description="Polar residues" evidence="1">
    <location>
        <begin position="219"/>
        <end position="238"/>
    </location>
</feature>
<dbReference type="EMBL" id="JANEYG010000007">
    <property type="protein sequence ID" value="KAJ8922204.1"/>
    <property type="molecule type" value="Genomic_DNA"/>
</dbReference>
<comment type="caution">
    <text evidence="2">The sequence shown here is derived from an EMBL/GenBank/DDBJ whole genome shotgun (WGS) entry which is preliminary data.</text>
</comment>
<name>A0AAV8W6W3_9CUCU</name>
<keyword evidence="3" id="KW-1185">Reference proteome</keyword>
<proteinExistence type="predicted"/>
<evidence type="ECO:0000313" key="3">
    <source>
        <dbReference type="Proteomes" id="UP001159042"/>
    </source>
</evidence>
<feature type="region of interest" description="Disordered" evidence="1">
    <location>
        <begin position="1"/>
        <end position="34"/>
    </location>
</feature>
<dbReference type="AlphaFoldDB" id="A0AAV8W6W3"/>
<protein>
    <submittedName>
        <fullName evidence="2">Uncharacterized protein</fullName>
    </submittedName>
</protein>
<reference evidence="2 3" key="1">
    <citation type="journal article" date="2023" name="Insect Mol. Biol.">
        <title>Genome sequencing provides insights into the evolution of gene families encoding plant cell wall-degrading enzymes in longhorned beetles.</title>
        <authorList>
            <person name="Shin N.R."/>
            <person name="Okamura Y."/>
            <person name="Kirsch R."/>
            <person name="Pauchet Y."/>
        </authorList>
    </citation>
    <scope>NUCLEOTIDE SEQUENCE [LARGE SCALE GENOMIC DNA]</scope>
    <source>
        <strain evidence="2">EAD_L_NR</strain>
    </source>
</reference>